<dbReference type="SUPFAM" id="SSF63829">
    <property type="entry name" value="Calcium-dependent phosphotriesterase"/>
    <property type="match status" value="1"/>
</dbReference>
<keyword evidence="4" id="KW-0732">Signal</keyword>
<dbReference type="EMBL" id="SOCA01000001">
    <property type="protein sequence ID" value="TDU81311.1"/>
    <property type="molecule type" value="Genomic_DNA"/>
</dbReference>
<dbReference type="Proteomes" id="UP000295662">
    <property type="component" value="Unassembled WGS sequence"/>
</dbReference>
<evidence type="ECO:0000256" key="4">
    <source>
        <dbReference type="SAM" id="SignalP"/>
    </source>
</evidence>
<feature type="region of interest" description="Disordered" evidence="3">
    <location>
        <begin position="347"/>
        <end position="394"/>
    </location>
</feature>
<keyword evidence="6" id="KW-1185">Reference proteome</keyword>
<protein>
    <submittedName>
        <fullName evidence="5">Sugar lactone lactonase YvrE</fullName>
    </submittedName>
</protein>
<reference evidence="5 6" key="1">
    <citation type="submission" date="2019-03" db="EMBL/GenBank/DDBJ databases">
        <title>Genomic Encyclopedia of Archaeal and Bacterial Type Strains, Phase II (KMG-II): from individual species to whole genera.</title>
        <authorList>
            <person name="Goeker M."/>
        </authorList>
    </citation>
    <scope>NUCLEOTIDE SEQUENCE [LARGE SCALE GENOMIC DNA]</scope>
    <source>
        <strain evidence="5 6">ATCC 25309</strain>
    </source>
</reference>
<comment type="subcellular location">
    <subcellularLocation>
        <location evidence="1">Secreted</location>
    </subcellularLocation>
</comment>
<dbReference type="AlphaFoldDB" id="A0A4R7SQK2"/>
<dbReference type="OrthoDB" id="9797664at2"/>
<feature type="signal peptide" evidence="4">
    <location>
        <begin position="1"/>
        <end position="20"/>
    </location>
</feature>
<name>A0A4R7SQK2_9BACT</name>
<evidence type="ECO:0000256" key="1">
    <source>
        <dbReference type="ARBA" id="ARBA00004613"/>
    </source>
</evidence>
<gene>
    <name evidence="5" type="ORF">EI77_00614</name>
</gene>
<organism evidence="5 6">
    <name type="scientific">Prosthecobacter fusiformis</name>
    <dbReference type="NCBI Taxonomy" id="48464"/>
    <lineage>
        <taxon>Bacteria</taxon>
        <taxon>Pseudomonadati</taxon>
        <taxon>Verrucomicrobiota</taxon>
        <taxon>Verrucomicrobiia</taxon>
        <taxon>Verrucomicrobiales</taxon>
        <taxon>Verrucomicrobiaceae</taxon>
        <taxon>Prosthecobacter</taxon>
    </lineage>
</organism>
<dbReference type="InterPro" id="IPR017996">
    <property type="entry name" value="MRJP/yellow-related"/>
</dbReference>
<dbReference type="RefSeq" id="WP_133793271.1">
    <property type="nucleotide sequence ID" value="NZ_SOCA01000001.1"/>
</dbReference>
<keyword evidence="2" id="KW-0964">Secreted</keyword>
<evidence type="ECO:0000313" key="6">
    <source>
        <dbReference type="Proteomes" id="UP000295662"/>
    </source>
</evidence>
<dbReference type="InterPro" id="IPR011042">
    <property type="entry name" value="6-blade_b-propeller_TolB-like"/>
</dbReference>
<dbReference type="PANTHER" id="PTHR10009:SF18">
    <property type="entry name" value="PROTEIN YELLOW-LIKE PROTEIN"/>
    <property type="match status" value="1"/>
</dbReference>
<feature type="compositionally biased region" description="Polar residues" evidence="3">
    <location>
        <begin position="379"/>
        <end position="394"/>
    </location>
</feature>
<evidence type="ECO:0000313" key="5">
    <source>
        <dbReference type="EMBL" id="TDU81311.1"/>
    </source>
</evidence>
<dbReference type="Pfam" id="PF03022">
    <property type="entry name" value="MRJP"/>
    <property type="match status" value="1"/>
</dbReference>
<dbReference type="Gene3D" id="2.120.10.30">
    <property type="entry name" value="TolB, C-terminal domain"/>
    <property type="match status" value="1"/>
</dbReference>
<evidence type="ECO:0000256" key="2">
    <source>
        <dbReference type="ARBA" id="ARBA00022525"/>
    </source>
</evidence>
<comment type="caution">
    <text evidence="5">The sequence shown here is derived from an EMBL/GenBank/DDBJ whole genome shotgun (WGS) entry which is preliminary data.</text>
</comment>
<dbReference type="PANTHER" id="PTHR10009">
    <property type="entry name" value="PROTEIN YELLOW-RELATED"/>
    <property type="match status" value="1"/>
</dbReference>
<accession>A0A4R7SQK2</accession>
<dbReference type="GO" id="GO:0005576">
    <property type="term" value="C:extracellular region"/>
    <property type="evidence" value="ECO:0007669"/>
    <property type="project" value="UniProtKB-SubCell"/>
</dbReference>
<sequence length="394" mass="43192">MKTISFLCFLAALSTLRSIAAPPETSPTLNLNLEEAAVFQNQQITGVTVSKTGRLFVNFPFWSDDHTDSVLEILPDGSTRPYPDSKWNNKKGAAKSRFICVQSVYVDDEDTLWILDPASPKMEAVVPDGPKLLQVNLKTDKVTQVFRFDPSVTPEKSYLNDIRVDIVSGHAFITDSGTGALIVLDIKTGKARRLLHEHPSTKAEEGVELLVDGIKVIDPKTGKAPQIHSDGIALDKEGGWLYYHALTGRTLYRIATADLINPKLTTEELGKKVVNVATTSAPDGMLEADNGSLYLTAIESGAIVHFDPRSKETATLIEDSRIQWPDTLSLAPDGTMYITASQIHRMPQYNGGKSQQKGPYTLYRFKMNPPSPKSPEEQAAQNPDSPLPNSSTGR</sequence>
<proteinExistence type="predicted"/>
<feature type="chain" id="PRO_5020211370" evidence="4">
    <location>
        <begin position="21"/>
        <end position="394"/>
    </location>
</feature>
<evidence type="ECO:0000256" key="3">
    <source>
        <dbReference type="SAM" id="MobiDB-lite"/>
    </source>
</evidence>